<dbReference type="GO" id="GO:0098552">
    <property type="term" value="C:side of membrane"/>
    <property type="evidence" value="ECO:0007669"/>
    <property type="project" value="UniProtKB-KW"/>
</dbReference>
<keyword evidence="3" id="KW-0336">GPI-anchor</keyword>
<dbReference type="KEGG" id="zma:100284241"/>
<dbReference type="Gramene" id="Zm00001eb057700_T001">
    <property type="protein sequence ID" value="Zm00001eb057700_P001"/>
    <property type="gene ID" value="Zm00001eb057700"/>
</dbReference>
<evidence type="ECO:0000313" key="10">
    <source>
        <dbReference type="Proteomes" id="UP000007305"/>
    </source>
</evidence>
<keyword evidence="3" id="KW-0449">Lipoprotein</keyword>
<accession>A0A804M473</accession>
<evidence type="ECO:0000256" key="5">
    <source>
        <dbReference type="ARBA" id="ARBA00023136"/>
    </source>
</evidence>
<dbReference type="RefSeq" id="NP_001150608.2">
    <property type="nucleotide sequence ID" value="NM_001157136.2"/>
</dbReference>
<keyword evidence="6" id="KW-1015">Disulfide bond</keyword>
<dbReference type="FunCoup" id="A0A804M473">
    <property type="interactions" value="596"/>
</dbReference>
<dbReference type="PANTHER" id="PTHR31044:SF138">
    <property type="entry name" value="EXPRESSED PROTEIN"/>
    <property type="match status" value="1"/>
</dbReference>
<reference evidence="9" key="2">
    <citation type="submission" date="2019-07" db="EMBL/GenBank/DDBJ databases">
        <authorList>
            <person name="Seetharam A."/>
            <person name="Woodhouse M."/>
            <person name="Cannon E."/>
        </authorList>
    </citation>
    <scope>NUCLEOTIDE SEQUENCE [LARGE SCALE GENOMIC DNA]</scope>
    <source>
        <strain evidence="9">cv. B73</strain>
    </source>
</reference>
<dbReference type="InParanoid" id="A0A804M473"/>
<gene>
    <name evidence="9" type="primary">LOC100284241</name>
</gene>
<keyword evidence="2" id="KW-1003">Cell membrane</keyword>
<dbReference type="Gene3D" id="1.20.58.1040">
    <property type="match status" value="1"/>
</dbReference>
<keyword evidence="4" id="KW-0732">Signal</keyword>
<evidence type="ECO:0000256" key="7">
    <source>
        <dbReference type="ARBA" id="ARBA00023180"/>
    </source>
</evidence>
<dbReference type="PANTHER" id="PTHR31044">
    <property type="entry name" value="BETA-1,3 GLUCANASE"/>
    <property type="match status" value="1"/>
</dbReference>
<keyword evidence="10" id="KW-1185">Reference proteome</keyword>
<evidence type="ECO:0000259" key="8">
    <source>
        <dbReference type="SMART" id="SM00768"/>
    </source>
</evidence>
<dbReference type="GO" id="GO:0005886">
    <property type="term" value="C:plasma membrane"/>
    <property type="evidence" value="ECO:0007669"/>
    <property type="project" value="UniProtKB-SubCell"/>
</dbReference>
<reference evidence="10" key="1">
    <citation type="submission" date="2015-12" db="EMBL/GenBank/DDBJ databases">
        <title>Update maize B73 reference genome by single molecule sequencing technologies.</title>
        <authorList>
            <consortium name="Maize Genome Sequencing Project"/>
            <person name="Ware D."/>
        </authorList>
    </citation>
    <scope>NUCLEOTIDE SEQUENCE [LARGE SCALE GENOMIC DNA]</scope>
    <source>
        <strain evidence="10">cv. B73</strain>
    </source>
</reference>
<evidence type="ECO:0000256" key="4">
    <source>
        <dbReference type="ARBA" id="ARBA00022729"/>
    </source>
</evidence>
<name>A0A804M473_MAIZE</name>
<organism evidence="9 10">
    <name type="scientific">Zea mays</name>
    <name type="common">Maize</name>
    <dbReference type="NCBI Taxonomy" id="4577"/>
    <lineage>
        <taxon>Eukaryota</taxon>
        <taxon>Viridiplantae</taxon>
        <taxon>Streptophyta</taxon>
        <taxon>Embryophyta</taxon>
        <taxon>Tracheophyta</taxon>
        <taxon>Spermatophyta</taxon>
        <taxon>Magnoliopsida</taxon>
        <taxon>Liliopsida</taxon>
        <taxon>Poales</taxon>
        <taxon>Poaceae</taxon>
        <taxon>PACMAD clade</taxon>
        <taxon>Panicoideae</taxon>
        <taxon>Andropogonodae</taxon>
        <taxon>Andropogoneae</taxon>
        <taxon>Tripsacinae</taxon>
        <taxon>Zea</taxon>
    </lineage>
</organism>
<dbReference type="FunFam" id="1.20.58.1040:FF:000001">
    <property type="entry name" value="Glucan endo-1,3-beta-glucosidase 4"/>
    <property type="match status" value="1"/>
</dbReference>
<reference evidence="9" key="3">
    <citation type="submission" date="2021-05" db="UniProtKB">
        <authorList>
            <consortium name="EnsemblPlants"/>
        </authorList>
    </citation>
    <scope>IDENTIFICATION</scope>
    <source>
        <strain evidence="9">cv. B73</strain>
    </source>
</reference>
<keyword evidence="5" id="KW-0472">Membrane</keyword>
<dbReference type="Proteomes" id="UP000007305">
    <property type="component" value="Chromosome 1"/>
</dbReference>
<evidence type="ECO:0007829" key="11">
    <source>
        <dbReference type="PeptideAtlas" id="A0A804M473"/>
    </source>
</evidence>
<dbReference type="Pfam" id="PF07983">
    <property type="entry name" value="X8"/>
    <property type="match status" value="1"/>
</dbReference>
<dbReference type="EnsemblPlants" id="Zm00001eb057700_T001">
    <property type="protein sequence ID" value="Zm00001eb057700_P001"/>
    <property type="gene ID" value="Zm00001eb057700"/>
</dbReference>
<dbReference type="InterPro" id="IPR044788">
    <property type="entry name" value="X8_dom_prot"/>
</dbReference>
<keyword evidence="11" id="KW-1267">Proteomics identification</keyword>
<dbReference type="AlphaFoldDB" id="A0A804M473"/>
<dbReference type="GeneID" id="100284241"/>
<evidence type="ECO:0000256" key="2">
    <source>
        <dbReference type="ARBA" id="ARBA00022475"/>
    </source>
</evidence>
<dbReference type="SMART" id="SM00768">
    <property type="entry name" value="X8"/>
    <property type="match status" value="1"/>
</dbReference>
<evidence type="ECO:0000313" key="9">
    <source>
        <dbReference type="EnsemblPlants" id="Zm00001eb057700_P001"/>
    </source>
</evidence>
<sequence>MKSHTAFWHWRWSAGQGAQRLRWNGVHCVPPVPMLRDTPPTELGAVQAAAFKSSSSSLEFKASREARLRERERELYKARRRPHCRGTLSLFTAVACRLTSTASMADTARLFMLVAVATAALAGRSDGAWCVCRSDLADSALQKTLDYACGGGADCKPILQSGACFAPDTVKAHCSYAANSFYQRNGQNPQACVFSGTAALSNVDPSANGCTYPATPSAAATTSSSSGSAGVYSPPAMGPSALNDNSAAAGVVLPMAGAGRLLILACCSLVALYYLGA</sequence>
<proteinExistence type="evidence at protein level"/>
<evidence type="ECO:0000256" key="1">
    <source>
        <dbReference type="ARBA" id="ARBA00004609"/>
    </source>
</evidence>
<evidence type="ECO:0000256" key="6">
    <source>
        <dbReference type="ARBA" id="ARBA00023157"/>
    </source>
</evidence>
<dbReference type="GO" id="GO:0009506">
    <property type="term" value="C:plasmodesma"/>
    <property type="evidence" value="ECO:0007669"/>
    <property type="project" value="UniProtKB-ARBA"/>
</dbReference>
<dbReference type="InterPro" id="IPR012946">
    <property type="entry name" value="X8"/>
</dbReference>
<comment type="subcellular location">
    <subcellularLocation>
        <location evidence="1">Cell membrane</location>
        <topology evidence="1">Lipid-anchor</topology>
        <topology evidence="1">GPI-anchor</topology>
    </subcellularLocation>
</comment>
<protein>
    <recommendedName>
        <fullName evidence="8">X8 domain-containing protein</fullName>
    </recommendedName>
</protein>
<keyword evidence="7" id="KW-0325">Glycoprotein</keyword>
<feature type="domain" description="X8" evidence="8">
    <location>
        <begin position="128"/>
        <end position="212"/>
    </location>
</feature>
<evidence type="ECO:0000256" key="3">
    <source>
        <dbReference type="ARBA" id="ARBA00022622"/>
    </source>
</evidence>